<dbReference type="Gene3D" id="3.30.1330.60">
    <property type="entry name" value="OmpA-like domain"/>
    <property type="match status" value="1"/>
</dbReference>
<reference evidence="4" key="2">
    <citation type="submission" date="2021-04" db="EMBL/GenBank/DDBJ databases">
        <authorList>
            <person name="Gilroy R."/>
        </authorList>
    </citation>
    <scope>NUCLEOTIDE SEQUENCE</scope>
    <source>
        <strain evidence="4">Gambia15-2214</strain>
    </source>
</reference>
<evidence type="ECO:0000259" key="3">
    <source>
        <dbReference type="PROSITE" id="PS51123"/>
    </source>
</evidence>
<sequence>MQYNLPEIYDQNMKNATGTHDVDIIVDAENCSVIMMIDKCDETFTYRDGESIRYRGTTSYFTEIPVPVEKSQLYQRALIASQNLLDGSSSVVDEKKFGGQKSGSGLSSTEKNGFGEMGGNSTDGKEGASGTKNSYGNEDNSEKTGSSEKNKADNSGKITEENISSLLGTTPGNSEDKQEGYFAVEDTDKGVRLSIRNLQFQADSAILLPGEEKRLDKVAEVLKTVPNGTFLIEGHTAAVGKESGEKQLSVERAQMVVKELVKRGLSEEQFMFTGYGGTRPIGDNNTNEGRALNRRVEITILQ</sequence>
<protein>
    <submittedName>
        <fullName evidence="4">OmpA family protein</fullName>
    </submittedName>
</protein>
<evidence type="ECO:0000256" key="1">
    <source>
        <dbReference type="PROSITE-ProRule" id="PRU00473"/>
    </source>
</evidence>
<gene>
    <name evidence="4" type="ORF">IAA16_10180</name>
</gene>
<dbReference type="AlphaFoldDB" id="A0A9E2NZR7"/>
<comment type="caution">
    <text evidence="4">The sequence shown here is derived from an EMBL/GenBank/DDBJ whole genome shotgun (WGS) entry which is preliminary data.</text>
</comment>
<dbReference type="PANTHER" id="PTHR30329">
    <property type="entry name" value="STATOR ELEMENT OF FLAGELLAR MOTOR COMPLEX"/>
    <property type="match status" value="1"/>
</dbReference>
<reference evidence="4" key="1">
    <citation type="journal article" date="2021" name="PeerJ">
        <title>Extensive microbial diversity within the chicken gut microbiome revealed by metagenomics and culture.</title>
        <authorList>
            <person name="Gilroy R."/>
            <person name="Ravi A."/>
            <person name="Getino M."/>
            <person name="Pursley I."/>
            <person name="Horton D.L."/>
            <person name="Alikhan N.F."/>
            <person name="Baker D."/>
            <person name="Gharbi K."/>
            <person name="Hall N."/>
            <person name="Watson M."/>
            <person name="Adriaenssens E.M."/>
            <person name="Foster-Nyarko E."/>
            <person name="Jarju S."/>
            <person name="Secka A."/>
            <person name="Antonio M."/>
            <person name="Oren A."/>
            <person name="Chaudhuri R.R."/>
            <person name="La Ragione R."/>
            <person name="Hildebrand F."/>
            <person name="Pallen M.J."/>
        </authorList>
    </citation>
    <scope>NUCLEOTIDE SEQUENCE</scope>
    <source>
        <strain evidence="4">Gambia15-2214</strain>
    </source>
</reference>
<name>A0A9E2NZR7_9SPIR</name>
<feature type="compositionally biased region" description="Polar residues" evidence="2">
    <location>
        <begin position="161"/>
        <end position="173"/>
    </location>
</feature>
<dbReference type="InterPro" id="IPR006665">
    <property type="entry name" value="OmpA-like"/>
</dbReference>
<feature type="domain" description="OmpA-like" evidence="3">
    <location>
        <begin position="187"/>
        <end position="302"/>
    </location>
</feature>
<feature type="compositionally biased region" description="Basic and acidic residues" evidence="2">
    <location>
        <begin position="140"/>
        <end position="160"/>
    </location>
</feature>
<dbReference type="InterPro" id="IPR036737">
    <property type="entry name" value="OmpA-like_sf"/>
</dbReference>
<dbReference type="EMBL" id="JAHLFV010000233">
    <property type="protein sequence ID" value="MBU3850922.1"/>
    <property type="molecule type" value="Genomic_DNA"/>
</dbReference>
<dbReference type="CDD" id="cd07185">
    <property type="entry name" value="OmpA_C-like"/>
    <property type="match status" value="1"/>
</dbReference>
<organism evidence="4 5">
    <name type="scientific">Candidatus Treponema excrementipullorum</name>
    <dbReference type="NCBI Taxonomy" id="2838768"/>
    <lineage>
        <taxon>Bacteria</taxon>
        <taxon>Pseudomonadati</taxon>
        <taxon>Spirochaetota</taxon>
        <taxon>Spirochaetia</taxon>
        <taxon>Spirochaetales</taxon>
        <taxon>Treponemataceae</taxon>
        <taxon>Treponema</taxon>
    </lineage>
</organism>
<feature type="region of interest" description="Disordered" evidence="2">
    <location>
        <begin position="95"/>
        <end position="177"/>
    </location>
</feature>
<evidence type="ECO:0000256" key="2">
    <source>
        <dbReference type="SAM" id="MobiDB-lite"/>
    </source>
</evidence>
<dbReference type="GO" id="GO:0016020">
    <property type="term" value="C:membrane"/>
    <property type="evidence" value="ECO:0007669"/>
    <property type="project" value="UniProtKB-UniRule"/>
</dbReference>
<proteinExistence type="predicted"/>
<dbReference type="InterPro" id="IPR050330">
    <property type="entry name" value="Bact_OuterMem_StrucFunc"/>
</dbReference>
<accession>A0A9E2NZR7</accession>
<dbReference type="SUPFAM" id="SSF103088">
    <property type="entry name" value="OmpA-like"/>
    <property type="match status" value="1"/>
</dbReference>
<keyword evidence="1" id="KW-0472">Membrane</keyword>
<dbReference type="Proteomes" id="UP000823914">
    <property type="component" value="Unassembled WGS sequence"/>
</dbReference>
<evidence type="ECO:0000313" key="4">
    <source>
        <dbReference type="EMBL" id="MBU3850922.1"/>
    </source>
</evidence>
<evidence type="ECO:0000313" key="5">
    <source>
        <dbReference type="Proteomes" id="UP000823914"/>
    </source>
</evidence>
<dbReference type="PROSITE" id="PS51123">
    <property type="entry name" value="OMPA_2"/>
    <property type="match status" value="1"/>
</dbReference>
<dbReference type="Pfam" id="PF00691">
    <property type="entry name" value="OmpA"/>
    <property type="match status" value="1"/>
</dbReference>
<dbReference type="PANTHER" id="PTHR30329:SF21">
    <property type="entry name" value="LIPOPROTEIN YIAD-RELATED"/>
    <property type="match status" value="1"/>
</dbReference>